<feature type="compositionally biased region" description="Low complexity" evidence="8">
    <location>
        <begin position="236"/>
        <end position="245"/>
    </location>
</feature>
<evidence type="ECO:0000256" key="5">
    <source>
        <dbReference type="ARBA" id="ARBA00022729"/>
    </source>
</evidence>
<comment type="subcellular location">
    <subcellularLocation>
        <location evidence="1">Cell membrane</location>
        <topology evidence="1">Lipid-anchor</topology>
        <topology evidence="1">GPI-anchor</topology>
    </subcellularLocation>
</comment>
<dbReference type="InterPro" id="IPR036378">
    <property type="entry name" value="FAS1_dom_sf"/>
</dbReference>
<dbReference type="Gene3D" id="2.30.180.10">
    <property type="entry name" value="FAS1 domain"/>
    <property type="match status" value="1"/>
</dbReference>
<evidence type="ECO:0000256" key="1">
    <source>
        <dbReference type="ARBA" id="ARBA00004609"/>
    </source>
</evidence>
<dbReference type="SMART" id="SM00554">
    <property type="entry name" value="FAS1"/>
    <property type="match status" value="1"/>
</dbReference>
<comment type="function">
    <text evidence="7">May be a cell surface adhesion protein.</text>
</comment>
<evidence type="ECO:0000313" key="11">
    <source>
        <dbReference type="EMBL" id="KAF7146451.1"/>
    </source>
</evidence>
<evidence type="ECO:0000256" key="4">
    <source>
        <dbReference type="ARBA" id="ARBA00022622"/>
    </source>
</evidence>
<sequence>MGLGKMMDYFTVMFLVTTTLLLSLSPPASSQSSAPVQVDLTNELTTEGPFATFLDLLHASNTIQILQAQADKMNQDNTQDGLTLFAPNNLAFAALPGPFALGALTAPELTSLCLFHALPQYYGTSNFLTLSKMNPVSTMAGGPYTLNFTNANGGLNLNTGLSSAKVLQATASTNFPVAIYQIDAVLLPEAIFGSKVPPPPPSTPTTTSTPSAPPAAATPATPATSTPSAPPPPAATPATPATSTPSAPPPPPASSTPATSITIAHSAASLRTVSLGGWSGIVLGVSGGILLLL</sequence>
<dbReference type="Pfam" id="PF02469">
    <property type="entry name" value="Fasciclin"/>
    <property type="match status" value="1"/>
</dbReference>
<feature type="signal peptide" evidence="9">
    <location>
        <begin position="1"/>
        <end position="30"/>
    </location>
</feature>
<dbReference type="EMBL" id="WJXA01000004">
    <property type="protein sequence ID" value="KAF7146451.1"/>
    <property type="molecule type" value="Genomic_DNA"/>
</dbReference>
<evidence type="ECO:0000259" key="10">
    <source>
        <dbReference type="PROSITE" id="PS50213"/>
    </source>
</evidence>
<evidence type="ECO:0000313" key="12">
    <source>
        <dbReference type="Proteomes" id="UP000626092"/>
    </source>
</evidence>
<dbReference type="GO" id="GO:0005886">
    <property type="term" value="C:plasma membrane"/>
    <property type="evidence" value="ECO:0007669"/>
    <property type="project" value="UniProtKB-SubCell"/>
</dbReference>
<keyword evidence="6" id="KW-0472">Membrane</keyword>
<feature type="compositionally biased region" description="Low complexity" evidence="8">
    <location>
        <begin position="204"/>
        <end position="227"/>
    </location>
</feature>
<dbReference type="AlphaFoldDB" id="A0A834H1A8"/>
<dbReference type="InterPro" id="IPR000782">
    <property type="entry name" value="FAS1_domain"/>
</dbReference>
<organism evidence="11 12">
    <name type="scientific">Rhododendron simsii</name>
    <name type="common">Sims's rhododendron</name>
    <dbReference type="NCBI Taxonomy" id="118357"/>
    <lineage>
        <taxon>Eukaryota</taxon>
        <taxon>Viridiplantae</taxon>
        <taxon>Streptophyta</taxon>
        <taxon>Embryophyta</taxon>
        <taxon>Tracheophyta</taxon>
        <taxon>Spermatophyta</taxon>
        <taxon>Magnoliopsida</taxon>
        <taxon>eudicotyledons</taxon>
        <taxon>Gunneridae</taxon>
        <taxon>Pentapetalae</taxon>
        <taxon>asterids</taxon>
        <taxon>Ericales</taxon>
        <taxon>Ericaceae</taxon>
        <taxon>Ericoideae</taxon>
        <taxon>Rhodoreae</taxon>
        <taxon>Rhododendron</taxon>
    </lineage>
</organism>
<evidence type="ECO:0000256" key="9">
    <source>
        <dbReference type="SAM" id="SignalP"/>
    </source>
</evidence>
<keyword evidence="3" id="KW-1003">Cell membrane</keyword>
<comment type="caution">
    <text evidence="11">The sequence shown here is derived from an EMBL/GenBank/DDBJ whole genome shotgun (WGS) entry which is preliminary data.</text>
</comment>
<feature type="chain" id="PRO_5032941118" description="FAS1 domain-containing protein" evidence="9">
    <location>
        <begin position="31"/>
        <end position="293"/>
    </location>
</feature>
<proteinExistence type="inferred from homology"/>
<gene>
    <name evidence="11" type="ORF">RHSIM_Rhsim04G0043800</name>
</gene>
<feature type="region of interest" description="Disordered" evidence="8">
    <location>
        <begin position="196"/>
        <end position="258"/>
    </location>
</feature>
<keyword evidence="4" id="KW-0449">Lipoprotein</keyword>
<keyword evidence="5 9" id="KW-0732">Signal</keyword>
<dbReference type="PANTHER" id="PTHR32077">
    <property type="entry name" value="FASCICLIN-LIKE ARABINOGALACTAN PROTEIN"/>
    <property type="match status" value="1"/>
</dbReference>
<dbReference type="SUPFAM" id="SSF82153">
    <property type="entry name" value="FAS1 domain"/>
    <property type="match status" value="1"/>
</dbReference>
<evidence type="ECO:0000256" key="6">
    <source>
        <dbReference type="ARBA" id="ARBA00023136"/>
    </source>
</evidence>
<dbReference type="GO" id="GO:0098552">
    <property type="term" value="C:side of membrane"/>
    <property type="evidence" value="ECO:0007669"/>
    <property type="project" value="UniProtKB-KW"/>
</dbReference>
<protein>
    <recommendedName>
        <fullName evidence="10">FAS1 domain-containing protein</fullName>
    </recommendedName>
</protein>
<evidence type="ECO:0000256" key="8">
    <source>
        <dbReference type="SAM" id="MobiDB-lite"/>
    </source>
</evidence>
<feature type="domain" description="FAS1" evidence="10">
    <location>
        <begin position="37"/>
        <end position="186"/>
    </location>
</feature>
<keyword evidence="4" id="KW-0336">GPI-anchor</keyword>
<keyword evidence="12" id="KW-1185">Reference proteome</keyword>
<dbReference type="GO" id="GO:0009834">
    <property type="term" value="P:plant-type secondary cell wall biogenesis"/>
    <property type="evidence" value="ECO:0007669"/>
    <property type="project" value="TreeGrafter"/>
</dbReference>
<comment type="similarity">
    <text evidence="2">Belongs to the fasciclin-like AGP family.</text>
</comment>
<accession>A0A834H1A8</accession>
<keyword evidence="4" id="KW-0325">Glycoprotein</keyword>
<evidence type="ECO:0000256" key="7">
    <source>
        <dbReference type="ARBA" id="ARBA00024686"/>
    </source>
</evidence>
<dbReference type="Proteomes" id="UP000626092">
    <property type="component" value="Unassembled WGS sequence"/>
</dbReference>
<dbReference type="OrthoDB" id="286301at2759"/>
<evidence type="ECO:0000256" key="3">
    <source>
        <dbReference type="ARBA" id="ARBA00022475"/>
    </source>
</evidence>
<dbReference type="PANTHER" id="PTHR32077:SF3">
    <property type="entry name" value="FASCICLIN-LIKE ARABINOGALACTAN PROTEIN 7"/>
    <property type="match status" value="1"/>
</dbReference>
<dbReference type="InterPro" id="IPR045003">
    <property type="entry name" value="FLA_A"/>
</dbReference>
<name>A0A834H1A8_RHOSS</name>
<evidence type="ECO:0000256" key="2">
    <source>
        <dbReference type="ARBA" id="ARBA00007843"/>
    </source>
</evidence>
<reference evidence="11" key="1">
    <citation type="submission" date="2019-11" db="EMBL/GenBank/DDBJ databases">
        <authorList>
            <person name="Liu Y."/>
            <person name="Hou J."/>
            <person name="Li T.-Q."/>
            <person name="Guan C.-H."/>
            <person name="Wu X."/>
            <person name="Wu H.-Z."/>
            <person name="Ling F."/>
            <person name="Zhang R."/>
            <person name="Shi X.-G."/>
            <person name="Ren J.-P."/>
            <person name="Chen E.-F."/>
            <person name="Sun J.-M."/>
        </authorList>
    </citation>
    <scope>NUCLEOTIDE SEQUENCE</scope>
    <source>
        <strain evidence="11">Adult_tree_wgs_1</strain>
        <tissue evidence="11">Leaves</tissue>
    </source>
</reference>
<dbReference type="PROSITE" id="PS50213">
    <property type="entry name" value="FAS1"/>
    <property type="match status" value="1"/>
</dbReference>